<dbReference type="EMBL" id="CAIJDO010000069">
    <property type="protein sequence ID" value="CAD0001339.1"/>
    <property type="molecule type" value="Genomic_DNA"/>
</dbReference>
<evidence type="ECO:0000313" key="4">
    <source>
        <dbReference type="Proteomes" id="UP000556700"/>
    </source>
</evidence>
<evidence type="ECO:0000256" key="1">
    <source>
        <dbReference type="PROSITE-ProRule" id="PRU00473"/>
    </source>
</evidence>
<dbReference type="InterPro" id="IPR006665">
    <property type="entry name" value="OmpA-like"/>
</dbReference>
<gene>
    <name evidence="3" type="ORF">FLACHUCJ7_00486</name>
</gene>
<dbReference type="Proteomes" id="UP000556700">
    <property type="component" value="Unassembled WGS sequence"/>
</dbReference>
<proteinExistence type="predicted"/>
<dbReference type="AlphaFoldDB" id="A0A6V6YPN1"/>
<dbReference type="RefSeq" id="WP_167343452.1">
    <property type="nucleotide sequence ID" value="NZ_CAIJDO010000069.1"/>
</dbReference>
<organism evidence="3 4">
    <name type="scientific">Flavobacterium chungangense</name>
    <dbReference type="NCBI Taxonomy" id="554283"/>
    <lineage>
        <taxon>Bacteria</taxon>
        <taxon>Pseudomonadati</taxon>
        <taxon>Bacteroidota</taxon>
        <taxon>Flavobacteriia</taxon>
        <taxon>Flavobacteriales</taxon>
        <taxon>Flavobacteriaceae</taxon>
        <taxon>Flavobacterium</taxon>
    </lineage>
</organism>
<evidence type="ECO:0000259" key="2">
    <source>
        <dbReference type="PROSITE" id="PS51123"/>
    </source>
</evidence>
<keyword evidence="3" id="KW-0966">Cell projection</keyword>
<name>A0A6V6YPN1_9FLAO</name>
<sequence>MLLSNRRVKATSEWFVKTGVAVNRLTGKAYGESKLINKCLDDIDCTEKEHQSNRRSEFVIISIE</sequence>
<dbReference type="Gene3D" id="3.30.1330.60">
    <property type="entry name" value="OmpA-like domain"/>
    <property type="match status" value="1"/>
</dbReference>
<dbReference type="PROSITE" id="PS51123">
    <property type="entry name" value="OMPA_2"/>
    <property type="match status" value="1"/>
</dbReference>
<keyword evidence="3" id="KW-0282">Flagellum</keyword>
<protein>
    <submittedName>
        <fullName evidence="3">Flagellar motor protein MotB</fullName>
    </submittedName>
</protein>
<evidence type="ECO:0000313" key="3">
    <source>
        <dbReference type="EMBL" id="CAD0001339.1"/>
    </source>
</evidence>
<keyword evidence="4" id="KW-1185">Reference proteome</keyword>
<comment type="caution">
    <text evidence="3">The sequence shown here is derived from an EMBL/GenBank/DDBJ whole genome shotgun (WGS) entry which is preliminary data.</text>
</comment>
<feature type="domain" description="OmpA-like" evidence="2">
    <location>
        <begin position="1"/>
        <end position="64"/>
    </location>
</feature>
<dbReference type="InterPro" id="IPR036737">
    <property type="entry name" value="OmpA-like_sf"/>
</dbReference>
<keyword evidence="3" id="KW-0969">Cilium</keyword>
<dbReference type="GO" id="GO:0016020">
    <property type="term" value="C:membrane"/>
    <property type="evidence" value="ECO:0007669"/>
    <property type="project" value="UniProtKB-UniRule"/>
</dbReference>
<dbReference type="SUPFAM" id="SSF103088">
    <property type="entry name" value="OmpA-like"/>
    <property type="match status" value="1"/>
</dbReference>
<accession>A0A6V6YPN1</accession>
<reference evidence="3 4" key="1">
    <citation type="submission" date="2020-06" db="EMBL/GenBank/DDBJ databases">
        <authorList>
            <person name="Criscuolo A."/>
        </authorList>
    </citation>
    <scope>NUCLEOTIDE SEQUENCE [LARGE SCALE GENOMIC DNA]</scope>
    <source>
        <strain evidence="4">CIP 110025</strain>
    </source>
</reference>
<keyword evidence="1" id="KW-0472">Membrane</keyword>